<gene>
    <name evidence="2" type="ORF">CMQ_2033</name>
</gene>
<feature type="compositionally biased region" description="Basic residues" evidence="1">
    <location>
        <begin position="196"/>
        <end position="206"/>
    </location>
</feature>
<accession>F0XNI5</accession>
<dbReference type="RefSeq" id="XP_014170434.1">
    <property type="nucleotide sequence ID" value="XM_014314959.1"/>
</dbReference>
<evidence type="ECO:0000313" key="3">
    <source>
        <dbReference type="Proteomes" id="UP000007796"/>
    </source>
</evidence>
<dbReference type="GeneID" id="25974978"/>
<keyword evidence="3" id="KW-1185">Reference proteome</keyword>
<feature type="region of interest" description="Disordered" evidence="1">
    <location>
        <begin position="188"/>
        <end position="208"/>
    </location>
</feature>
<evidence type="ECO:0000313" key="2">
    <source>
        <dbReference type="EMBL" id="EFX00952.1"/>
    </source>
</evidence>
<feature type="compositionally biased region" description="Basic and acidic residues" evidence="1">
    <location>
        <begin position="17"/>
        <end position="31"/>
    </location>
</feature>
<dbReference type="OrthoDB" id="21470at2759"/>
<sequence>MPHALSYVDIDVNSSSDVKKDKSVTDSDSNREIILFKGRGNRHKARRGSKWRGRNRPATSPKPSNASAREPIESDDDEGTNAAMDDYISNILLDEMQQTQQDQVEIPENFDNGIPGTHISEPKPGRVSPVGTDVNSDETDNEDSDGQTWGLSATMDDSQLARLLAKQEELGLGSGKLLLLDGDSIAGGDQGMIGRRDRKASAKKRSTPMDTLKKNFATVGGSYPSAEAVADAFERLNMSGWGGARDGLELNLSDSELEVQLRMSWQKDRQRKKEKKRAREELRSKGLLRKDANSNDPRVKYPDGMHMDDIKTEFFNFLNGTETRQAPSPYSD</sequence>
<feature type="compositionally biased region" description="Basic and acidic residues" evidence="1">
    <location>
        <begin position="277"/>
        <end position="305"/>
    </location>
</feature>
<protein>
    <submittedName>
        <fullName evidence="2">R3h and g-patch domain protein</fullName>
    </submittedName>
</protein>
<proteinExistence type="predicted"/>
<evidence type="ECO:0000256" key="1">
    <source>
        <dbReference type="SAM" id="MobiDB-lite"/>
    </source>
</evidence>
<dbReference type="AlphaFoldDB" id="F0XNI5"/>
<feature type="compositionally biased region" description="Basic residues" evidence="1">
    <location>
        <begin position="39"/>
        <end position="55"/>
    </location>
</feature>
<feature type="compositionally biased region" description="Acidic residues" evidence="1">
    <location>
        <begin position="135"/>
        <end position="145"/>
    </location>
</feature>
<feature type="region of interest" description="Disordered" evidence="1">
    <location>
        <begin position="265"/>
        <end position="305"/>
    </location>
</feature>
<name>F0XNI5_GROCL</name>
<reference evidence="2 3" key="1">
    <citation type="journal article" date="2011" name="Proc. Natl. Acad. Sci. U.S.A.">
        <title>Genome and transcriptome analyses of the mountain pine beetle-fungal symbiont Grosmannia clavigera, a lodgepole pine pathogen.</title>
        <authorList>
            <person name="DiGuistini S."/>
            <person name="Wang Y."/>
            <person name="Liao N.Y."/>
            <person name="Taylor G."/>
            <person name="Tanguay P."/>
            <person name="Feau N."/>
            <person name="Henrissat B."/>
            <person name="Chan S.K."/>
            <person name="Hesse-Orce U."/>
            <person name="Alamouti S.M."/>
            <person name="Tsui C.K.M."/>
            <person name="Docking R.T."/>
            <person name="Levasseur A."/>
            <person name="Haridas S."/>
            <person name="Robertson G."/>
            <person name="Birol I."/>
            <person name="Holt R.A."/>
            <person name="Marra M.A."/>
            <person name="Hamelin R.C."/>
            <person name="Hirst M."/>
            <person name="Jones S.J.M."/>
            <person name="Bohlmann J."/>
            <person name="Breuil C."/>
        </authorList>
    </citation>
    <scope>NUCLEOTIDE SEQUENCE [LARGE SCALE GENOMIC DNA]</scope>
    <source>
        <strain evidence="3">kw1407 / UAMH 11150</strain>
    </source>
</reference>
<dbReference type="eggNOG" id="KOG0154">
    <property type="taxonomic scope" value="Eukaryota"/>
</dbReference>
<dbReference type="Proteomes" id="UP000007796">
    <property type="component" value="Unassembled WGS sequence"/>
</dbReference>
<dbReference type="InParanoid" id="F0XNI5"/>
<organism evidence="3">
    <name type="scientific">Grosmannia clavigera (strain kw1407 / UAMH 11150)</name>
    <name type="common">Blue stain fungus</name>
    <name type="synonym">Graphiocladiella clavigera</name>
    <dbReference type="NCBI Taxonomy" id="655863"/>
    <lineage>
        <taxon>Eukaryota</taxon>
        <taxon>Fungi</taxon>
        <taxon>Dikarya</taxon>
        <taxon>Ascomycota</taxon>
        <taxon>Pezizomycotina</taxon>
        <taxon>Sordariomycetes</taxon>
        <taxon>Sordariomycetidae</taxon>
        <taxon>Ophiostomatales</taxon>
        <taxon>Ophiostomataceae</taxon>
        <taxon>Leptographium</taxon>
    </lineage>
</organism>
<feature type="compositionally biased region" description="Polar residues" evidence="1">
    <location>
        <begin position="57"/>
        <end position="67"/>
    </location>
</feature>
<dbReference type="HOGENOM" id="CLU_836921_0_0_1"/>
<dbReference type="STRING" id="655863.F0XNI5"/>
<dbReference type="PANTHER" id="PTHR14195">
    <property type="entry name" value="G PATCH DOMAIN CONTAINING PROTEIN 2"/>
    <property type="match status" value="1"/>
</dbReference>
<dbReference type="InterPro" id="IPR051189">
    <property type="entry name" value="Splicing_assoc_domain"/>
</dbReference>
<dbReference type="EMBL" id="GL629795">
    <property type="protein sequence ID" value="EFX00952.1"/>
    <property type="molecule type" value="Genomic_DNA"/>
</dbReference>
<feature type="region of interest" description="Disordered" evidence="1">
    <location>
        <begin position="13"/>
        <end position="151"/>
    </location>
</feature>